<organism evidence="2">
    <name type="scientific">hydrothermal vent metagenome</name>
    <dbReference type="NCBI Taxonomy" id="652676"/>
    <lineage>
        <taxon>unclassified sequences</taxon>
        <taxon>metagenomes</taxon>
        <taxon>ecological metagenomes</taxon>
    </lineage>
</organism>
<dbReference type="PROSITE" id="PS51379">
    <property type="entry name" value="4FE4S_FER_2"/>
    <property type="match status" value="3"/>
</dbReference>
<feature type="domain" description="4Fe-4S ferredoxin-type" evidence="1">
    <location>
        <begin position="166"/>
        <end position="196"/>
    </location>
</feature>
<accession>A0A3B0XKJ0</accession>
<reference evidence="2" key="1">
    <citation type="submission" date="2018-06" db="EMBL/GenBank/DDBJ databases">
        <authorList>
            <person name="Zhirakovskaya E."/>
        </authorList>
    </citation>
    <scope>NUCLEOTIDE SEQUENCE</scope>
</reference>
<dbReference type="Gene3D" id="3.30.70.20">
    <property type="match status" value="2"/>
</dbReference>
<evidence type="ECO:0000313" key="2">
    <source>
        <dbReference type="EMBL" id="VAW68778.1"/>
    </source>
</evidence>
<feature type="domain" description="4Fe-4S ferredoxin-type" evidence="1">
    <location>
        <begin position="50"/>
        <end position="78"/>
    </location>
</feature>
<sequence>MKRRNFLKELVAGSLATAVLKPSIVDAVIADKVFTAKSSQRYLRPPGSLEEAEFESRCIRCGQCGEVCPNRCIEYFDLENGVKSLNTPYITPRKKACILCMKCGQVCPTGAIKPLERTAEDILGYVKMGRARVEKALCLSYQGKTCGVCYRACPLQDTAIKVQLLEQPVVLDACVGCGLCERSCIQLPQAIKIIPHHMSG</sequence>
<dbReference type="InterPro" id="IPR017896">
    <property type="entry name" value="4Fe4S_Fe-S-bd"/>
</dbReference>
<dbReference type="SUPFAM" id="SSF54862">
    <property type="entry name" value="4Fe-4S ferredoxins"/>
    <property type="match status" value="1"/>
</dbReference>
<dbReference type="EMBL" id="UOFJ01000368">
    <property type="protein sequence ID" value="VAW68778.1"/>
    <property type="molecule type" value="Genomic_DNA"/>
</dbReference>
<dbReference type="CDD" id="cd16373">
    <property type="entry name" value="DMSOR_beta_like"/>
    <property type="match status" value="1"/>
</dbReference>
<dbReference type="InterPro" id="IPR017900">
    <property type="entry name" value="4Fe4S_Fe_S_CS"/>
</dbReference>
<proteinExistence type="predicted"/>
<dbReference type="PANTHER" id="PTHR43122">
    <property type="entry name" value="FERREDOXIN SUBUNIT OF PYRUVATE:FLAVODOXIN OXIDOREDUCTASE-RELATED"/>
    <property type="match status" value="1"/>
</dbReference>
<evidence type="ECO:0000259" key="1">
    <source>
        <dbReference type="PROSITE" id="PS51379"/>
    </source>
</evidence>
<gene>
    <name evidence="2" type="ORF">MNBD_GAMMA10-1804</name>
</gene>
<dbReference type="PANTHER" id="PTHR43122:SF1">
    <property type="entry name" value="IRON-SULFUR-BINDING PROTEIN"/>
    <property type="match status" value="1"/>
</dbReference>
<feature type="domain" description="4Fe-4S ferredoxin-type" evidence="1">
    <location>
        <begin position="86"/>
        <end position="117"/>
    </location>
</feature>
<dbReference type="PROSITE" id="PS00198">
    <property type="entry name" value="4FE4S_FER_1"/>
    <property type="match status" value="1"/>
</dbReference>
<name>A0A3B0XKJ0_9ZZZZ</name>
<dbReference type="Pfam" id="PF12838">
    <property type="entry name" value="Fer4_7"/>
    <property type="match status" value="1"/>
</dbReference>
<protein>
    <submittedName>
        <fullName evidence="2">Ferredoxin-type protein NapG (Periplasmic nitrate reductase)</fullName>
    </submittedName>
</protein>
<dbReference type="AlphaFoldDB" id="A0A3B0XKJ0"/>